<proteinExistence type="predicted"/>
<reference evidence="3 4" key="1">
    <citation type="submission" date="2020-08" db="EMBL/GenBank/DDBJ databases">
        <title>Genomic Encyclopedia of Type Strains, Phase IV (KMG-IV): sequencing the most valuable type-strain genomes for metagenomic binning, comparative biology and taxonomic classification.</title>
        <authorList>
            <person name="Goeker M."/>
        </authorList>
    </citation>
    <scope>NUCLEOTIDE SEQUENCE [LARGE SCALE GENOMIC DNA]</scope>
    <source>
        <strain evidence="3 4">DSM 17507</strain>
    </source>
</reference>
<evidence type="ECO:0000313" key="4">
    <source>
        <dbReference type="Proteomes" id="UP000538566"/>
    </source>
</evidence>
<evidence type="ECO:0000313" key="3">
    <source>
        <dbReference type="EMBL" id="MBB4613128.1"/>
    </source>
</evidence>
<organism evidence="3 4">
    <name type="scientific">Novosphingobium taihuense</name>
    <dbReference type="NCBI Taxonomy" id="260085"/>
    <lineage>
        <taxon>Bacteria</taxon>
        <taxon>Pseudomonadati</taxon>
        <taxon>Pseudomonadota</taxon>
        <taxon>Alphaproteobacteria</taxon>
        <taxon>Sphingomonadales</taxon>
        <taxon>Sphingomonadaceae</taxon>
        <taxon>Novosphingobium</taxon>
    </lineage>
</organism>
<evidence type="ECO:0000259" key="1">
    <source>
        <dbReference type="Pfam" id="PF13622"/>
    </source>
</evidence>
<dbReference type="Pfam" id="PF20789">
    <property type="entry name" value="4HBT_3C"/>
    <property type="match status" value="1"/>
</dbReference>
<feature type="domain" description="Acyl-CoA thioesterase-like C-terminal" evidence="2">
    <location>
        <begin position="136"/>
        <end position="262"/>
    </location>
</feature>
<accession>A0A7W7ET78</accession>
<gene>
    <name evidence="3" type="ORF">GGR37_001387</name>
</gene>
<comment type="caution">
    <text evidence="3">The sequence shown here is derived from an EMBL/GenBank/DDBJ whole genome shotgun (WGS) entry which is preliminary data.</text>
</comment>
<dbReference type="RefSeq" id="WP_246415480.1">
    <property type="nucleotide sequence ID" value="NZ_JACHOA010000002.1"/>
</dbReference>
<dbReference type="InterPro" id="IPR049450">
    <property type="entry name" value="ACOT8-like_C"/>
</dbReference>
<keyword evidence="4" id="KW-1185">Reference proteome</keyword>
<dbReference type="Gene3D" id="2.40.160.210">
    <property type="entry name" value="Acyl-CoA thioesterase, double hotdog domain"/>
    <property type="match status" value="1"/>
</dbReference>
<dbReference type="SUPFAM" id="SSF54637">
    <property type="entry name" value="Thioesterase/thiol ester dehydrase-isomerase"/>
    <property type="match status" value="2"/>
</dbReference>
<feature type="domain" description="Acyl-CoA thioesterase-like N-terminal HotDog" evidence="1">
    <location>
        <begin position="31"/>
        <end position="112"/>
    </location>
</feature>
<evidence type="ECO:0000259" key="2">
    <source>
        <dbReference type="Pfam" id="PF20789"/>
    </source>
</evidence>
<dbReference type="EMBL" id="JACHOA010000002">
    <property type="protein sequence ID" value="MBB4613128.1"/>
    <property type="molecule type" value="Genomic_DNA"/>
</dbReference>
<name>A0A7W7ET78_9SPHN</name>
<dbReference type="AlphaFoldDB" id="A0A7W7ET78"/>
<sequence length="265" mass="28545">MEAGGITEQAIGLQAAAMAGKGPAFSLRGVDGWLQGRTMYGGASSFLAYAAARKARPDLPPLRGAQISFLAPVGSDVDIEVSSLREGKSVANIQTDMTSVGVLAHRAAWVFGSGRPSNGTVSAPRAESFVPYTDMEELDSPEGLHFVNNFQLRRGEAKDDRRPGVVRRWVRLKDRAGLDPIGELVLIGDTLPPGSMRAMERRGPISSINWAFTLLGDAPETRDGWWLLETASNRMSDGFSSETLRMWNADGVQVMHGLQSVAIFG</sequence>
<dbReference type="InterPro" id="IPR029069">
    <property type="entry name" value="HotDog_dom_sf"/>
</dbReference>
<dbReference type="Pfam" id="PF13622">
    <property type="entry name" value="4HBT_3"/>
    <property type="match status" value="1"/>
</dbReference>
<protein>
    <submittedName>
        <fullName evidence="3">Acyl-CoA thioesterase</fullName>
    </submittedName>
</protein>
<dbReference type="InterPro" id="IPR042171">
    <property type="entry name" value="Acyl-CoA_hotdog"/>
</dbReference>
<dbReference type="InterPro" id="IPR049449">
    <property type="entry name" value="TesB_ACOT8-like_N"/>
</dbReference>
<dbReference type="Proteomes" id="UP000538566">
    <property type="component" value="Unassembled WGS sequence"/>
</dbReference>